<dbReference type="Proteomes" id="UP000352698">
    <property type="component" value="Unassembled WGS sequence"/>
</dbReference>
<sequence>MLDMKIENYRITETSDCRNIVLSRVIFDEKGNIQYTVNSKGEKVEGVSFIGYYQTLSMCLKAIQRDYVMREGHVIKSIIEYKKALERITNEFEKACEIEEEDK</sequence>
<comment type="caution">
    <text evidence="1">The sequence shown here is derived from an EMBL/GenBank/DDBJ whole genome shotgun (WGS) entry which is preliminary data.</text>
</comment>
<dbReference type="AlphaFoldDB" id="A0A1V8WFY0"/>
<evidence type="ECO:0008006" key="4">
    <source>
        <dbReference type="Google" id="ProtNLM"/>
    </source>
</evidence>
<organism evidence="1 3">
    <name type="scientific">Enterococcus hirae</name>
    <dbReference type="NCBI Taxonomy" id="1354"/>
    <lineage>
        <taxon>Bacteria</taxon>
        <taxon>Bacillati</taxon>
        <taxon>Bacillota</taxon>
        <taxon>Bacilli</taxon>
        <taxon>Lactobacillales</taxon>
        <taxon>Enterococcaceae</taxon>
        <taxon>Enterococcus</taxon>
    </lineage>
</organism>
<dbReference type="EMBL" id="CABEEP010000001">
    <property type="protein sequence ID" value="VTQ61290.1"/>
    <property type="molecule type" value="Genomic_DNA"/>
</dbReference>
<evidence type="ECO:0000313" key="1">
    <source>
        <dbReference type="EMBL" id="VTQ59545.1"/>
    </source>
</evidence>
<evidence type="ECO:0000313" key="2">
    <source>
        <dbReference type="EMBL" id="VTQ61290.1"/>
    </source>
</evidence>
<gene>
    <name evidence="1" type="ORF">NCTC12204_00414</name>
    <name evidence="2" type="ORF">NCTC12204_00779</name>
</gene>
<accession>A0A1V8WFY0</accession>
<name>A0A1V8WFY0_ENTHR</name>
<protein>
    <recommendedName>
        <fullName evidence="4">DUF5405 domain-containing protein</fullName>
    </recommendedName>
</protein>
<reference evidence="1 3" key="1">
    <citation type="submission" date="2019-05" db="EMBL/GenBank/DDBJ databases">
        <authorList>
            <consortium name="Pathogen Informatics"/>
        </authorList>
    </citation>
    <scope>NUCLEOTIDE SEQUENCE [LARGE SCALE GENOMIC DNA]</scope>
    <source>
        <strain evidence="1 3">NCTC12204</strain>
    </source>
</reference>
<evidence type="ECO:0000313" key="3">
    <source>
        <dbReference type="Proteomes" id="UP000352698"/>
    </source>
</evidence>
<dbReference type="EMBL" id="CABEEP010000001">
    <property type="protein sequence ID" value="VTQ59545.1"/>
    <property type="molecule type" value="Genomic_DNA"/>
</dbReference>
<proteinExistence type="predicted"/>
<dbReference type="RefSeq" id="WP_014834206.1">
    <property type="nucleotide sequence ID" value="NZ_CABEEP010000001.1"/>
</dbReference>